<feature type="transmembrane region" description="Helical" evidence="1">
    <location>
        <begin position="243"/>
        <end position="262"/>
    </location>
</feature>
<organism evidence="2 3">
    <name type="scientific">Chryseobacterium pennipullorum</name>
    <dbReference type="NCBI Taxonomy" id="2258963"/>
    <lineage>
        <taxon>Bacteria</taxon>
        <taxon>Pseudomonadati</taxon>
        <taxon>Bacteroidota</taxon>
        <taxon>Flavobacteriia</taxon>
        <taxon>Flavobacteriales</taxon>
        <taxon>Weeksellaceae</taxon>
        <taxon>Chryseobacterium group</taxon>
        <taxon>Chryseobacterium</taxon>
    </lineage>
</organism>
<evidence type="ECO:0000256" key="1">
    <source>
        <dbReference type="SAM" id="Phobius"/>
    </source>
</evidence>
<feature type="transmembrane region" description="Helical" evidence="1">
    <location>
        <begin position="83"/>
        <end position="103"/>
    </location>
</feature>
<sequence>MSWIISFQIPLEVSLGNLELLNFRFFYNSEVINEMVAFSALVLDVFLLGVTVNYSRLKKNAALPLISQDSVSSVTTKYSPKPLFILMAVCFLVFLLNINKGYIDSGHGTVKFEGIGFSFLGVFLRLSIIYLSIIIYNNQEKILTRKNSIKSFLKLFDKPYLVFLVIIMVIFFLAHNRVFVILTITPFVFAFFLFVRKKISSITVILIFLGVSVFGTLFKLYGIENILSSSLKINDNYVISKSYFPFTAELGGSVYAQSILYYKWYTTDFSLYGASYLVGVIRTFPGLMNVFSLKPISYDTAVIGTLESGVTYGVGTTSIMDILINFGFILSLFIFFGIGYFFSKMESKVYKNQVNIYTLVIYFSITSFIMFIPRASMNDVLGAVLFNIFFVKIYSLLYLKKIRL</sequence>
<feature type="transmembrane region" description="Helical" evidence="1">
    <location>
        <begin position="115"/>
        <end position="135"/>
    </location>
</feature>
<feature type="transmembrane region" description="Helical" evidence="1">
    <location>
        <begin position="178"/>
        <end position="195"/>
    </location>
</feature>
<evidence type="ECO:0008006" key="4">
    <source>
        <dbReference type="Google" id="ProtNLM"/>
    </source>
</evidence>
<name>A0A3D9B8B8_9FLAO</name>
<keyword evidence="1" id="KW-1133">Transmembrane helix</keyword>
<gene>
    <name evidence="2" type="ORF">DRF67_03840</name>
</gene>
<keyword evidence="3" id="KW-1185">Reference proteome</keyword>
<proteinExistence type="predicted"/>
<comment type="caution">
    <text evidence="2">The sequence shown here is derived from an EMBL/GenBank/DDBJ whole genome shotgun (WGS) entry which is preliminary data.</text>
</comment>
<keyword evidence="1" id="KW-0812">Transmembrane</keyword>
<feature type="transmembrane region" description="Helical" evidence="1">
    <location>
        <begin position="322"/>
        <end position="342"/>
    </location>
</feature>
<accession>A0A3D9B8B8</accession>
<keyword evidence="1" id="KW-0472">Membrane</keyword>
<evidence type="ECO:0000313" key="3">
    <source>
        <dbReference type="Proteomes" id="UP000256257"/>
    </source>
</evidence>
<evidence type="ECO:0000313" key="2">
    <source>
        <dbReference type="EMBL" id="REC49608.1"/>
    </source>
</evidence>
<protein>
    <recommendedName>
        <fullName evidence="4">Oligosaccharide repeat unit polymerase</fullName>
    </recommendedName>
</protein>
<feature type="transmembrane region" description="Helical" evidence="1">
    <location>
        <begin position="269"/>
        <end position="288"/>
    </location>
</feature>
<dbReference type="Proteomes" id="UP000256257">
    <property type="component" value="Unassembled WGS sequence"/>
</dbReference>
<dbReference type="EMBL" id="QNVV01000002">
    <property type="protein sequence ID" value="REC49608.1"/>
    <property type="molecule type" value="Genomic_DNA"/>
</dbReference>
<reference evidence="2 3" key="1">
    <citation type="submission" date="2018-06" db="EMBL/GenBank/DDBJ databases">
        <title>Novel Chryseobacterium species.</title>
        <authorList>
            <person name="Newman J."/>
            <person name="Hugo C."/>
            <person name="Oosthuizen L."/>
            <person name="Charimba G."/>
        </authorList>
    </citation>
    <scope>NUCLEOTIDE SEQUENCE [LARGE SCALE GENOMIC DNA]</scope>
    <source>
        <strain evidence="2 3">7_F195</strain>
    </source>
</reference>
<feature type="transmembrane region" description="Helical" evidence="1">
    <location>
        <begin position="155"/>
        <end position="172"/>
    </location>
</feature>
<feature type="transmembrane region" description="Helical" evidence="1">
    <location>
        <begin position="202"/>
        <end position="223"/>
    </location>
</feature>
<dbReference type="AlphaFoldDB" id="A0A3D9B8B8"/>
<feature type="transmembrane region" description="Helical" evidence="1">
    <location>
        <begin position="380"/>
        <end position="399"/>
    </location>
</feature>
<feature type="transmembrane region" description="Helical" evidence="1">
    <location>
        <begin position="35"/>
        <end position="54"/>
    </location>
</feature>
<feature type="transmembrane region" description="Helical" evidence="1">
    <location>
        <begin position="354"/>
        <end position="374"/>
    </location>
</feature>